<dbReference type="FunFam" id="1.10.1080.10:FF:000005">
    <property type="entry name" value="Glutathione synthetase"/>
    <property type="match status" value="1"/>
</dbReference>
<name>A0A453ST32_AEGTS</name>
<dbReference type="GO" id="GO:0004363">
    <property type="term" value="F:glutathione synthase activity"/>
    <property type="evidence" value="ECO:0007669"/>
    <property type="project" value="UniProtKB-EC"/>
</dbReference>
<evidence type="ECO:0000256" key="2">
    <source>
        <dbReference type="ARBA" id="ARBA00004965"/>
    </source>
</evidence>
<dbReference type="SUPFAM" id="SSF56059">
    <property type="entry name" value="Glutathione synthetase ATP-binding domain-like"/>
    <property type="match status" value="1"/>
</dbReference>
<evidence type="ECO:0000256" key="5">
    <source>
        <dbReference type="ARBA" id="ARBA00022598"/>
    </source>
</evidence>
<dbReference type="GO" id="GO:0046872">
    <property type="term" value="F:metal ion binding"/>
    <property type="evidence" value="ECO:0007669"/>
    <property type="project" value="UniProtKB-KW"/>
</dbReference>
<evidence type="ECO:0000256" key="8">
    <source>
        <dbReference type="ARBA" id="ARBA00022741"/>
    </source>
</evidence>
<accession>A0A453ST32</accession>
<dbReference type="Gene3D" id="1.10.1080.10">
    <property type="entry name" value="Glutathione Synthetase, Chain A, domain 3"/>
    <property type="match status" value="1"/>
</dbReference>
<dbReference type="SUPFAM" id="SSF52440">
    <property type="entry name" value="PreATP-grasp domain"/>
    <property type="match status" value="1"/>
</dbReference>
<evidence type="ECO:0000256" key="6">
    <source>
        <dbReference type="ARBA" id="ARBA00022684"/>
    </source>
</evidence>
<evidence type="ECO:0000313" key="13">
    <source>
        <dbReference type="Proteomes" id="UP000015105"/>
    </source>
</evidence>
<comment type="pathway">
    <text evidence="2">Sulfur metabolism; glutathione biosynthesis; glutathione from L-cysteine and L-glutamate: step 2/2.</text>
</comment>
<dbReference type="EC" id="6.3.2.3" evidence="4"/>
<keyword evidence="6" id="KW-0317">Glutathione biosynthesis</keyword>
<organism evidence="12 13">
    <name type="scientific">Aegilops tauschii subsp. strangulata</name>
    <name type="common">Goatgrass</name>
    <dbReference type="NCBI Taxonomy" id="200361"/>
    <lineage>
        <taxon>Eukaryota</taxon>
        <taxon>Viridiplantae</taxon>
        <taxon>Streptophyta</taxon>
        <taxon>Embryophyta</taxon>
        <taxon>Tracheophyta</taxon>
        <taxon>Spermatophyta</taxon>
        <taxon>Magnoliopsida</taxon>
        <taxon>Liliopsida</taxon>
        <taxon>Poales</taxon>
        <taxon>Poaceae</taxon>
        <taxon>BOP clade</taxon>
        <taxon>Pooideae</taxon>
        <taxon>Triticodae</taxon>
        <taxon>Triticeae</taxon>
        <taxon>Triticinae</taxon>
        <taxon>Aegilops</taxon>
    </lineage>
</organism>
<evidence type="ECO:0000256" key="3">
    <source>
        <dbReference type="ARBA" id="ARBA00010385"/>
    </source>
</evidence>
<keyword evidence="10" id="KW-0460">Magnesium</keyword>
<dbReference type="Gene3D" id="3.30.1490.80">
    <property type="match status" value="1"/>
</dbReference>
<dbReference type="InterPro" id="IPR004887">
    <property type="entry name" value="GSH_synth_subst-bd"/>
</dbReference>
<dbReference type="GO" id="GO:0005829">
    <property type="term" value="C:cytosol"/>
    <property type="evidence" value="ECO:0007669"/>
    <property type="project" value="TreeGrafter"/>
</dbReference>
<reference evidence="12" key="3">
    <citation type="journal article" date="2017" name="Nature">
        <title>Genome sequence of the progenitor of the wheat D genome Aegilops tauschii.</title>
        <authorList>
            <person name="Luo M.C."/>
            <person name="Gu Y.Q."/>
            <person name="Puiu D."/>
            <person name="Wang H."/>
            <person name="Twardziok S.O."/>
            <person name="Deal K.R."/>
            <person name="Huo N."/>
            <person name="Zhu T."/>
            <person name="Wang L."/>
            <person name="Wang Y."/>
            <person name="McGuire P.E."/>
            <person name="Liu S."/>
            <person name="Long H."/>
            <person name="Ramasamy R.K."/>
            <person name="Rodriguez J.C."/>
            <person name="Van S.L."/>
            <person name="Yuan L."/>
            <person name="Wang Z."/>
            <person name="Xia Z."/>
            <person name="Xiao L."/>
            <person name="Anderson O.D."/>
            <person name="Ouyang S."/>
            <person name="Liang Y."/>
            <person name="Zimin A.V."/>
            <person name="Pertea G."/>
            <person name="Qi P."/>
            <person name="Bennetzen J.L."/>
            <person name="Dai X."/>
            <person name="Dawson M.W."/>
            <person name="Muller H.G."/>
            <person name="Kugler K."/>
            <person name="Rivarola-Duarte L."/>
            <person name="Spannagl M."/>
            <person name="Mayer K.F.X."/>
            <person name="Lu F.H."/>
            <person name="Bevan M.W."/>
            <person name="Leroy P."/>
            <person name="Li P."/>
            <person name="You F.M."/>
            <person name="Sun Q."/>
            <person name="Liu Z."/>
            <person name="Lyons E."/>
            <person name="Wicker T."/>
            <person name="Salzberg S.L."/>
            <person name="Devos K.M."/>
            <person name="Dvorak J."/>
        </authorList>
    </citation>
    <scope>NUCLEOTIDE SEQUENCE [LARGE SCALE GENOMIC DNA]</scope>
    <source>
        <strain evidence="12">cv. AL8/78</strain>
    </source>
</reference>
<evidence type="ECO:0000259" key="11">
    <source>
        <dbReference type="Pfam" id="PF03199"/>
    </source>
</evidence>
<reference evidence="12" key="4">
    <citation type="submission" date="2019-03" db="UniProtKB">
        <authorList>
            <consortium name="EnsemblPlants"/>
        </authorList>
    </citation>
    <scope>IDENTIFICATION</scope>
</reference>
<reference evidence="13" key="1">
    <citation type="journal article" date="2014" name="Science">
        <title>Ancient hybridizations among the ancestral genomes of bread wheat.</title>
        <authorList>
            <consortium name="International Wheat Genome Sequencing Consortium,"/>
            <person name="Marcussen T."/>
            <person name="Sandve S.R."/>
            <person name="Heier L."/>
            <person name="Spannagl M."/>
            <person name="Pfeifer M."/>
            <person name="Jakobsen K.S."/>
            <person name="Wulff B.B."/>
            <person name="Steuernagel B."/>
            <person name="Mayer K.F."/>
            <person name="Olsen O.A."/>
        </authorList>
    </citation>
    <scope>NUCLEOTIDE SEQUENCE [LARGE SCALE GENOMIC DNA]</scope>
    <source>
        <strain evidence="13">cv. AL8/78</strain>
    </source>
</reference>
<evidence type="ECO:0000313" key="12">
    <source>
        <dbReference type="EnsemblPlants" id="AET7Gv21063800.13"/>
    </source>
</evidence>
<dbReference type="InterPro" id="IPR014709">
    <property type="entry name" value="Glutathione_synthase_C_euk"/>
</dbReference>
<dbReference type="PANTHER" id="PTHR11130:SF4">
    <property type="entry name" value="GLUTATHIONE SYNTHETASE"/>
    <property type="match status" value="1"/>
</dbReference>
<dbReference type="AlphaFoldDB" id="A0A453ST32"/>
<evidence type="ECO:0000256" key="4">
    <source>
        <dbReference type="ARBA" id="ARBA00012214"/>
    </source>
</evidence>
<dbReference type="NCBIfam" id="TIGR01986">
    <property type="entry name" value="glut_syn_euk"/>
    <property type="match status" value="1"/>
</dbReference>
<dbReference type="Gene3D" id="3.30.1490.50">
    <property type="match status" value="1"/>
</dbReference>
<dbReference type="UniPathway" id="UPA00142">
    <property type="reaction ID" value="UER00210"/>
</dbReference>
<evidence type="ECO:0000256" key="10">
    <source>
        <dbReference type="ARBA" id="ARBA00022842"/>
    </source>
</evidence>
<dbReference type="Gene3D" id="3.40.50.1760">
    <property type="entry name" value="Glutathione synthase, substrate-binding domain superfamily, eukaryotic"/>
    <property type="match status" value="1"/>
</dbReference>
<dbReference type="InterPro" id="IPR037013">
    <property type="entry name" value="GSH-S_sub-bd_sf"/>
</dbReference>
<dbReference type="InterPro" id="IPR014042">
    <property type="entry name" value="Glutathione_synthase_a-hlx"/>
</dbReference>
<protein>
    <recommendedName>
        <fullName evidence="4">glutathione synthase</fullName>
        <ecNumber evidence="4">6.3.2.3</ecNumber>
    </recommendedName>
</protein>
<evidence type="ECO:0000256" key="9">
    <source>
        <dbReference type="ARBA" id="ARBA00022840"/>
    </source>
</evidence>
<comment type="cofactor">
    <cofactor evidence="1">
        <name>Mg(2+)</name>
        <dbReference type="ChEBI" id="CHEBI:18420"/>
    </cofactor>
</comment>
<dbReference type="InterPro" id="IPR005615">
    <property type="entry name" value="Glutathione_synthase"/>
</dbReference>
<evidence type="ECO:0000256" key="7">
    <source>
        <dbReference type="ARBA" id="ARBA00022723"/>
    </source>
</evidence>
<keyword evidence="5" id="KW-0436">Ligase</keyword>
<dbReference type="GO" id="GO:0005524">
    <property type="term" value="F:ATP binding"/>
    <property type="evidence" value="ECO:0007669"/>
    <property type="project" value="UniProtKB-KW"/>
</dbReference>
<dbReference type="Pfam" id="PF03199">
    <property type="entry name" value="GSH_synthase"/>
    <property type="match status" value="1"/>
</dbReference>
<dbReference type="FunFam" id="3.40.50.1760:FF:000002">
    <property type="entry name" value="Glutathione synthetase"/>
    <property type="match status" value="1"/>
</dbReference>
<dbReference type="Gramene" id="AET7Gv21063800.13">
    <property type="protein sequence ID" value="AET7Gv21063800.13"/>
    <property type="gene ID" value="AET7Gv21063800"/>
</dbReference>
<dbReference type="Pfam" id="PF03917">
    <property type="entry name" value="GSH_synth_ATP"/>
    <property type="match status" value="1"/>
</dbReference>
<feature type="domain" description="Glutathione synthase substrate-binding" evidence="11">
    <location>
        <begin position="340"/>
        <end position="440"/>
    </location>
</feature>
<comment type="similarity">
    <text evidence="3">Belongs to the eukaryotic GSH synthase family.</text>
</comment>
<reference evidence="13" key="2">
    <citation type="journal article" date="2017" name="Nat. Plants">
        <title>The Aegilops tauschii genome reveals multiple impacts of transposons.</title>
        <authorList>
            <person name="Zhao G."/>
            <person name="Zou C."/>
            <person name="Li K."/>
            <person name="Wang K."/>
            <person name="Li T."/>
            <person name="Gao L."/>
            <person name="Zhang X."/>
            <person name="Wang H."/>
            <person name="Yang Z."/>
            <person name="Liu X."/>
            <person name="Jiang W."/>
            <person name="Mao L."/>
            <person name="Kong X."/>
            <person name="Jiao Y."/>
            <person name="Jia J."/>
        </authorList>
    </citation>
    <scope>NUCLEOTIDE SEQUENCE [LARGE SCALE GENOMIC DNA]</scope>
    <source>
        <strain evidence="13">cv. AL8/78</strain>
    </source>
</reference>
<reference evidence="12" key="5">
    <citation type="journal article" date="2021" name="G3 (Bethesda)">
        <title>Aegilops tauschii genome assembly Aet v5.0 features greater sequence contiguity and improved annotation.</title>
        <authorList>
            <person name="Wang L."/>
            <person name="Zhu T."/>
            <person name="Rodriguez J.C."/>
            <person name="Deal K.R."/>
            <person name="Dubcovsky J."/>
            <person name="McGuire P.E."/>
            <person name="Lux T."/>
            <person name="Spannagl M."/>
            <person name="Mayer K.F.X."/>
            <person name="Baldrich P."/>
            <person name="Meyers B.C."/>
            <person name="Huo N."/>
            <person name="Gu Y.Q."/>
            <person name="Zhou H."/>
            <person name="Devos K.M."/>
            <person name="Bennetzen J.L."/>
            <person name="Unver T."/>
            <person name="Budak H."/>
            <person name="Gulick P.J."/>
            <person name="Galiba G."/>
            <person name="Kalapos B."/>
            <person name="Nelson D.R."/>
            <person name="Li P."/>
            <person name="You F.M."/>
            <person name="Luo M.C."/>
            <person name="Dvorak J."/>
        </authorList>
    </citation>
    <scope>NUCLEOTIDE SEQUENCE [LARGE SCALE GENOMIC DNA]</scope>
    <source>
        <strain evidence="12">cv. AL8/78</strain>
    </source>
</reference>
<keyword evidence="13" id="KW-1185">Reference proteome</keyword>
<sequence length="518" mass="56739">LLLYQRLRAHAFYLQCHGPRPGSLDARYELPQLPLLTSHLPTLSSLSCFRSLHSIGGPPPIKQETQTAMAAPNALTGASVSRGGGASMSGSVTAVCPRSVVAAAPTSRTSSLRPMRCGVVGTAAPVVATAEGDDRRRFGQLAVPQGLVDELVEEALVWCSQHGLVVGDKNHPRSGKAPGVGLLHAPFALLPMSFPKVYWEQALELAPLFNELVHRVSLDGDFLQQTLARTKEVDPFTRRLLDIHSKMMELNKKEDIQLGLTRSDYMIDGATDKLLQVELNTISTSSNGLACGVSELHRNLIRHHQRELGLDPTSVVGNTAIAQHAEALATAWAEYNNQSAVVLVVVQAEERYMYDQYWITVALREMYGVTTIRKTMAEIEAEGDLRPDGTLVINGRPVAIVYFRAGYSPADYPSEAEWRARLLIERSSAIKCPSIAHHLVGTKKIQQELAKENVLERFLDNQSDIENVRKCFAGLWSLENDIIVNSAIESPELFVLKPQREGGGITSVSPCSQNVGHY</sequence>
<dbReference type="PANTHER" id="PTHR11130">
    <property type="entry name" value="GLUTATHIONE SYNTHETASE"/>
    <property type="match status" value="1"/>
</dbReference>
<dbReference type="InterPro" id="IPR014049">
    <property type="entry name" value="Glutathione_synthase_N_euk"/>
</dbReference>
<keyword evidence="7" id="KW-0479">Metal-binding</keyword>
<dbReference type="FunFam" id="3.30.1490.80:FF:000010">
    <property type="entry name" value="Glutathione synthetase"/>
    <property type="match status" value="1"/>
</dbReference>
<dbReference type="Proteomes" id="UP000015105">
    <property type="component" value="Chromosome 7D"/>
</dbReference>
<proteinExistence type="inferred from homology"/>
<dbReference type="GO" id="GO:0043295">
    <property type="term" value="F:glutathione binding"/>
    <property type="evidence" value="ECO:0007669"/>
    <property type="project" value="TreeGrafter"/>
</dbReference>
<evidence type="ECO:0000256" key="1">
    <source>
        <dbReference type="ARBA" id="ARBA00001946"/>
    </source>
</evidence>
<dbReference type="EnsemblPlants" id="AET7Gv21063800.13">
    <property type="protein sequence ID" value="AET7Gv21063800.13"/>
    <property type="gene ID" value="AET7Gv21063800"/>
</dbReference>
<keyword evidence="9" id="KW-0067">ATP-binding</keyword>
<dbReference type="InterPro" id="IPR016185">
    <property type="entry name" value="PreATP-grasp_dom_sf"/>
</dbReference>
<keyword evidence="8" id="KW-0547">Nucleotide-binding</keyword>
<dbReference type="Gene3D" id="3.30.470.20">
    <property type="entry name" value="ATP-grasp fold, B domain"/>
    <property type="match status" value="1"/>
</dbReference>